<accession>A0A0D0CCX5</accession>
<reference evidence="1 2" key="1">
    <citation type="submission" date="2014-04" db="EMBL/GenBank/DDBJ databases">
        <authorList>
            <consortium name="DOE Joint Genome Institute"/>
            <person name="Kuo A."/>
            <person name="Kohler A."/>
            <person name="Jargeat P."/>
            <person name="Nagy L.G."/>
            <person name="Floudas D."/>
            <person name="Copeland A."/>
            <person name="Barry K.W."/>
            <person name="Cichocki N."/>
            <person name="Veneault-Fourrey C."/>
            <person name="LaButti K."/>
            <person name="Lindquist E.A."/>
            <person name="Lipzen A."/>
            <person name="Lundell T."/>
            <person name="Morin E."/>
            <person name="Murat C."/>
            <person name="Sun H."/>
            <person name="Tunlid A."/>
            <person name="Henrissat B."/>
            <person name="Grigoriev I.V."/>
            <person name="Hibbett D.S."/>
            <person name="Martin F."/>
            <person name="Nordberg H.P."/>
            <person name="Cantor M.N."/>
            <person name="Hua S.X."/>
        </authorList>
    </citation>
    <scope>NUCLEOTIDE SEQUENCE [LARGE SCALE GENOMIC DNA]</scope>
    <source>
        <strain evidence="1 2">Ve08.2h10</strain>
    </source>
</reference>
<dbReference type="InParanoid" id="A0A0D0CCX5"/>
<evidence type="ECO:0000313" key="1">
    <source>
        <dbReference type="EMBL" id="KIK80602.1"/>
    </source>
</evidence>
<dbReference type="HOGENOM" id="CLU_082499_4_0_1"/>
<keyword evidence="2" id="KW-1185">Reference proteome</keyword>
<evidence type="ECO:0000313" key="2">
    <source>
        <dbReference type="Proteomes" id="UP000054538"/>
    </source>
</evidence>
<organism evidence="1 2">
    <name type="scientific">Paxillus rubicundulus Ve08.2h10</name>
    <dbReference type="NCBI Taxonomy" id="930991"/>
    <lineage>
        <taxon>Eukaryota</taxon>
        <taxon>Fungi</taxon>
        <taxon>Dikarya</taxon>
        <taxon>Basidiomycota</taxon>
        <taxon>Agaricomycotina</taxon>
        <taxon>Agaricomycetes</taxon>
        <taxon>Agaricomycetidae</taxon>
        <taxon>Boletales</taxon>
        <taxon>Paxilineae</taxon>
        <taxon>Paxillaceae</taxon>
        <taxon>Paxillus</taxon>
    </lineage>
</organism>
<gene>
    <name evidence="1" type="ORF">PAXRUDRAFT_158224</name>
</gene>
<dbReference type="OrthoDB" id="2689355at2759"/>
<feature type="non-terminal residue" evidence="1">
    <location>
        <position position="1"/>
    </location>
</feature>
<feature type="non-terminal residue" evidence="1">
    <location>
        <position position="66"/>
    </location>
</feature>
<dbReference type="EMBL" id="KN825978">
    <property type="protein sequence ID" value="KIK80602.1"/>
    <property type="molecule type" value="Genomic_DNA"/>
</dbReference>
<dbReference type="AlphaFoldDB" id="A0A0D0CCX5"/>
<sequence>KGCKEKWKRLRATYMVIYKICNTSGFAYSLEEGADIGMINQHLWDDYVKVSAASFRNQGWPFYQKM</sequence>
<reference evidence="2" key="2">
    <citation type="submission" date="2015-01" db="EMBL/GenBank/DDBJ databases">
        <title>Evolutionary Origins and Diversification of the Mycorrhizal Mutualists.</title>
        <authorList>
            <consortium name="DOE Joint Genome Institute"/>
            <consortium name="Mycorrhizal Genomics Consortium"/>
            <person name="Kohler A."/>
            <person name="Kuo A."/>
            <person name="Nagy L.G."/>
            <person name="Floudas D."/>
            <person name="Copeland A."/>
            <person name="Barry K.W."/>
            <person name="Cichocki N."/>
            <person name="Veneault-Fourrey C."/>
            <person name="LaButti K."/>
            <person name="Lindquist E.A."/>
            <person name="Lipzen A."/>
            <person name="Lundell T."/>
            <person name="Morin E."/>
            <person name="Murat C."/>
            <person name="Riley R."/>
            <person name="Ohm R."/>
            <person name="Sun H."/>
            <person name="Tunlid A."/>
            <person name="Henrissat B."/>
            <person name="Grigoriev I.V."/>
            <person name="Hibbett D.S."/>
            <person name="Martin F."/>
        </authorList>
    </citation>
    <scope>NUCLEOTIDE SEQUENCE [LARGE SCALE GENOMIC DNA]</scope>
    <source>
        <strain evidence="2">Ve08.2h10</strain>
    </source>
</reference>
<name>A0A0D0CCX5_9AGAM</name>
<dbReference type="STRING" id="930991.A0A0D0CCX5"/>
<protein>
    <submittedName>
        <fullName evidence="1">Uncharacterized protein</fullName>
    </submittedName>
</protein>
<proteinExistence type="predicted"/>
<dbReference type="Proteomes" id="UP000054538">
    <property type="component" value="Unassembled WGS sequence"/>
</dbReference>